<dbReference type="SUPFAM" id="SSF50993">
    <property type="entry name" value="Peptidase/esterase 'gauge' domain"/>
    <property type="match status" value="1"/>
</dbReference>
<comment type="caution">
    <text evidence="7">The sequence shown here is derived from an EMBL/GenBank/DDBJ whole genome shotgun (WGS) entry which is preliminary data.</text>
</comment>
<organism evidence="7 8">
    <name type="scientific">Psychromonas aquatilis</name>
    <dbReference type="NCBI Taxonomy" id="2005072"/>
    <lineage>
        <taxon>Bacteria</taxon>
        <taxon>Pseudomonadati</taxon>
        <taxon>Pseudomonadota</taxon>
        <taxon>Gammaproteobacteria</taxon>
        <taxon>Alteromonadales</taxon>
        <taxon>Psychromonadaceae</taxon>
        <taxon>Psychromonas</taxon>
    </lineage>
</organism>
<keyword evidence="8" id="KW-1185">Reference proteome</keyword>
<evidence type="ECO:0000256" key="4">
    <source>
        <dbReference type="ARBA" id="ARBA00022825"/>
    </source>
</evidence>
<dbReference type="InterPro" id="IPR029058">
    <property type="entry name" value="AB_hydrolase_fold"/>
</dbReference>
<feature type="domain" description="Peptidase S9 prolyl oligopeptidase catalytic" evidence="5">
    <location>
        <begin position="474"/>
        <end position="685"/>
    </location>
</feature>
<sequence>MNNTVNVLAPVAEIKPHIHETHGHQRQDNYFWLRDDDRKDPEVLAYLEAENAYTEQQMTPLSGLQQDLYDEMVAKQEPALESVPYFQKGFWYTSRYDQGKDYSVYCRRKGSMEAEEEIFFDCNERAQGLAYYQLGELSLSPNSMILAFTEDTVSRRQYTLRFKDLSNNSLFEECIEHVNDVVWANDNKTVFYVKQHEQTLLSYQVYRHILGDSPANDVLLYEELDDTYYLNLYKTRSEQYLVICADSTMTSECLILDADKPQDNFTCFLPRQRDHEYSVDHFQDQFFIRSNMTGKNFALHTVSSNQTTFEVTQPQDWTTLIAARESVLLEGYELMNDWLVVEERELGLPLLRQINFKTGESRTLKFNDPVYTVFSHYNPQANSSKFRYQYTSFTTPSTVYELDLESGETILLKQSKVVGDFSSADYKSERVWVKARDGVDVPVSLVYKTALFDHHNPLLVYAYGSYGHSMDIGFSSANLSLLDRGFVYAVAHVRGGEDLGREWYEQGKLLHKKNTFNDFVDVSKALVEQQYGAADKVFAMGGSAGGLLMGAIINQAPELYRGVVAAVPFVDVVSTMLDESIPLTTGEYDEWGNPNDPEYYDYILSYSPYDQVTEKAYPNMLVTTGLHDSQVQYWEPAKWVAKLRALKTDQNQLLLYTDMEAGHGGKSGRFKHFEDIAREFAFLINLSK</sequence>
<dbReference type="EMBL" id="JBAKAZ010000055">
    <property type="protein sequence ID" value="MEL0630425.1"/>
    <property type="molecule type" value="Genomic_DNA"/>
</dbReference>
<dbReference type="PRINTS" id="PR00862">
    <property type="entry name" value="PROLIGOPTASE"/>
</dbReference>
<keyword evidence="2" id="KW-0645">Protease</keyword>
<comment type="similarity">
    <text evidence="1">Belongs to the peptidase S9A family.</text>
</comment>
<evidence type="ECO:0000259" key="6">
    <source>
        <dbReference type="Pfam" id="PF02897"/>
    </source>
</evidence>
<dbReference type="InterPro" id="IPR051543">
    <property type="entry name" value="Serine_Peptidase_S9A"/>
</dbReference>
<dbReference type="PANTHER" id="PTHR11757">
    <property type="entry name" value="PROTEASE FAMILY S9A OLIGOPEPTIDASE"/>
    <property type="match status" value="1"/>
</dbReference>
<keyword evidence="4" id="KW-0720">Serine protease</keyword>
<evidence type="ECO:0000256" key="3">
    <source>
        <dbReference type="ARBA" id="ARBA00022801"/>
    </source>
</evidence>
<dbReference type="Proteomes" id="UP001369082">
    <property type="component" value="Unassembled WGS sequence"/>
</dbReference>
<dbReference type="InterPro" id="IPR001375">
    <property type="entry name" value="Peptidase_S9_cat"/>
</dbReference>
<evidence type="ECO:0000256" key="1">
    <source>
        <dbReference type="ARBA" id="ARBA00005228"/>
    </source>
</evidence>
<evidence type="ECO:0000259" key="5">
    <source>
        <dbReference type="Pfam" id="PF00326"/>
    </source>
</evidence>
<dbReference type="PANTHER" id="PTHR11757:SF19">
    <property type="entry name" value="PROLYL ENDOPEPTIDASE-LIKE"/>
    <property type="match status" value="1"/>
</dbReference>
<dbReference type="Gene3D" id="3.40.50.1820">
    <property type="entry name" value="alpha/beta hydrolase"/>
    <property type="match status" value="1"/>
</dbReference>
<dbReference type="SUPFAM" id="SSF53474">
    <property type="entry name" value="alpha/beta-Hydrolases"/>
    <property type="match status" value="1"/>
</dbReference>
<evidence type="ECO:0000313" key="8">
    <source>
        <dbReference type="Proteomes" id="UP001369082"/>
    </source>
</evidence>
<gene>
    <name evidence="7" type="ORF">V6256_12485</name>
</gene>
<dbReference type="RefSeq" id="WP_341598553.1">
    <property type="nucleotide sequence ID" value="NZ_JBAKAZ010000055.1"/>
</dbReference>
<dbReference type="InterPro" id="IPR023302">
    <property type="entry name" value="Pept_S9A_N"/>
</dbReference>
<dbReference type="Gene3D" id="2.130.10.120">
    <property type="entry name" value="Prolyl oligopeptidase, N-terminal domain"/>
    <property type="match status" value="1"/>
</dbReference>
<proteinExistence type="inferred from homology"/>
<accession>A0ABU9GSX0</accession>
<reference evidence="7 8" key="1">
    <citation type="submission" date="2024-02" db="EMBL/GenBank/DDBJ databases">
        <title>Bacteria isolated from the canopy kelp, Nereocystis luetkeana.</title>
        <authorList>
            <person name="Pfister C.A."/>
            <person name="Younker I.T."/>
            <person name="Light S.H."/>
        </authorList>
    </citation>
    <scope>NUCLEOTIDE SEQUENCE [LARGE SCALE GENOMIC DNA]</scope>
    <source>
        <strain evidence="7 8">TI.1.05</strain>
    </source>
</reference>
<evidence type="ECO:0000313" key="7">
    <source>
        <dbReference type="EMBL" id="MEL0630425.1"/>
    </source>
</evidence>
<evidence type="ECO:0000256" key="2">
    <source>
        <dbReference type="ARBA" id="ARBA00022670"/>
    </source>
</evidence>
<dbReference type="InterPro" id="IPR002470">
    <property type="entry name" value="Peptidase_S9A"/>
</dbReference>
<protein>
    <submittedName>
        <fullName evidence="7">S9 family peptidase</fullName>
    </submittedName>
</protein>
<name>A0ABU9GSX0_9GAMM</name>
<keyword evidence="3" id="KW-0378">Hydrolase</keyword>
<feature type="domain" description="Peptidase S9A N-terminal" evidence="6">
    <location>
        <begin position="12"/>
        <end position="414"/>
    </location>
</feature>
<dbReference type="Pfam" id="PF00326">
    <property type="entry name" value="Peptidase_S9"/>
    <property type="match status" value="1"/>
</dbReference>
<dbReference type="Pfam" id="PF02897">
    <property type="entry name" value="Peptidase_S9_N"/>
    <property type="match status" value="1"/>
</dbReference>